<accession>A0AAV3QR06</accession>
<evidence type="ECO:0000256" key="1">
    <source>
        <dbReference type="SAM" id="SignalP"/>
    </source>
</evidence>
<reference evidence="2 3" key="1">
    <citation type="submission" date="2024-01" db="EMBL/GenBank/DDBJ databases">
        <title>The complete chloroplast genome sequence of Lithospermum erythrorhizon: insights into the phylogenetic relationship among Boraginaceae species and the maternal lineages of purple gromwells.</title>
        <authorList>
            <person name="Okada T."/>
            <person name="Watanabe K."/>
        </authorList>
    </citation>
    <scope>NUCLEOTIDE SEQUENCE [LARGE SCALE GENOMIC DNA]</scope>
</reference>
<dbReference type="Proteomes" id="UP001454036">
    <property type="component" value="Unassembled WGS sequence"/>
</dbReference>
<proteinExistence type="predicted"/>
<comment type="caution">
    <text evidence="2">The sequence shown here is derived from an EMBL/GenBank/DDBJ whole genome shotgun (WGS) entry which is preliminary data.</text>
</comment>
<feature type="chain" id="PRO_5043663098" evidence="1">
    <location>
        <begin position="18"/>
        <end position="155"/>
    </location>
</feature>
<evidence type="ECO:0000313" key="3">
    <source>
        <dbReference type="Proteomes" id="UP001454036"/>
    </source>
</evidence>
<evidence type="ECO:0000313" key="2">
    <source>
        <dbReference type="EMBL" id="GAA0165305.1"/>
    </source>
</evidence>
<keyword evidence="1" id="KW-0732">Signal</keyword>
<feature type="signal peptide" evidence="1">
    <location>
        <begin position="1"/>
        <end position="17"/>
    </location>
</feature>
<dbReference type="EMBL" id="BAABME010037899">
    <property type="protein sequence ID" value="GAA0165305.1"/>
    <property type="molecule type" value="Genomic_DNA"/>
</dbReference>
<name>A0AAV3QR06_LITER</name>
<protein>
    <submittedName>
        <fullName evidence="2">Uncharacterized protein</fullName>
    </submittedName>
</protein>
<dbReference type="AlphaFoldDB" id="A0AAV3QR06"/>
<sequence>MTLQASCWVSCMTLLKAWIYEYFLAFQRGMASGWNGEPPRVRWTPYGPVKDDLVSYYHGWMCIMADTCVLFACSRSYKKIYGDHDAMWDQLSTHSFRPEEFGLLVIDTREFTTDHHMHWYESYIHVRVSNLVHEGAPPDVPAIAPLATSYSRDAL</sequence>
<gene>
    <name evidence="2" type="ORF">LIER_43711</name>
</gene>
<organism evidence="2 3">
    <name type="scientific">Lithospermum erythrorhizon</name>
    <name type="common">Purple gromwell</name>
    <name type="synonym">Lithospermum officinale var. erythrorhizon</name>
    <dbReference type="NCBI Taxonomy" id="34254"/>
    <lineage>
        <taxon>Eukaryota</taxon>
        <taxon>Viridiplantae</taxon>
        <taxon>Streptophyta</taxon>
        <taxon>Embryophyta</taxon>
        <taxon>Tracheophyta</taxon>
        <taxon>Spermatophyta</taxon>
        <taxon>Magnoliopsida</taxon>
        <taxon>eudicotyledons</taxon>
        <taxon>Gunneridae</taxon>
        <taxon>Pentapetalae</taxon>
        <taxon>asterids</taxon>
        <taxon>lamiids</taxon>
        <taxon>Boraginales</taxon>
        <taxon>Boraginaceae</taxon>
        <taxon>Boraginoideae</taxon>
        <taxon>Lithospermeae</taxon>
        <taxon>Lithospermum</taxon>
    </lineage>
</organism>
<keyword evidence="3" id="KW-1185">Reference proteome</keyword>